<keyword evidence="7 10" id="KW-0503">Monooxygenase</keyword>
<gene>
    <name evidence="12" type="primary">LOC108679188</name>
</gene>
<dbReference type="InterPro" id="IPR036396">
    <property type="entry name" value="Cyt_P450_sf"/>
</dbReference>
<evidence type="ECO:0000256" key="7">
    <source>
        <dbReference type="ARBA" id="ARBA00023033"/>
    </source>
</evidence>
<dbReference type="PRINTS" id="PR00385">
    <property type="entry name" value="P450"/>
</dbReference>
<keyword evidence="10" id="KW-0560">Oxidoreductase</keyword>
<keyword evidence="9 10" id="KW-0479">Metal-binding</keyword>
<evidence type="ECO:0000313" key="11">
    <source>
        <dbReference type="Proteomes" id="UP000694843"/>
    </source>
</evidence>
<dbReference type="CDD" id="cd20628">
    <property type="entry name" value="CYP4"/>
    <property type="match status" value="1"/>
</dbReference>
<dbReference type="InterPro" id="IPR017972">
    <property type="entry name" value="Cyt_P450_CS"/>
</dbReference>
<dbReference type="OMA" id="DEECNYL"/>
<keyword evidence="11" id="KW-1185">Reference proteome</keyword>
<dbReference type="Proteomes" id="UP000694843">
    <property type="component" value="Unplaced"/>
</dbReference>
<evidence type="ECO:0000256" key="8">
    <source>
        <dbReference type="ARBA" id="ARBA00023136"/>
    </source>
</evidence>
<organism evidence="11 12">
    <name type="scientific">Hyalella azteca</name>
    <name type="common">Amphipod</name>
    <dbReference type="NCBI Taxonomy" id="294128"/>
    <lineage>
        <taxon>Eukaryota</taxon>
        <taxon>Metazoa</taxon>
        <taxon>Ecdysozoa</taxon>
        <taxon>Arthropoda</taxon>
        <taxon>Crustacea</taxon>
        <taxon>Multicrustacea</taxon>
        <taxon>Malacostraca</taxon>
        <taxon>Eumalacostraca</taxon>
        <taxon>Peracarida</taxon>
        <taxon>Amphipoda</taxon>
        <taxon>Senticaudata</taxon>
        <taxon>Talitrida</taxon>
        <taxon>Talitroidea</taxon>
        <taxon>Hyalellidae</taxon>
        <taxon>Hyalella</taxon>
    </lineage>
</organism>
<dbReference type="GO" id="GO:0016705">
    <property type="term" value="F:oxidoreductase activity, acting on paired donors, with incorporation or reduction of molecular oxygen"/>
    <property type="evidence" value="ECO:0007669"/>
    <property type="project" value="InterPro"/>
</dbReference>
<accession>A0A8B7PC70</accession>
<evidence type="ECO:0000256" key="5">
    <source>
        <dbReference type="ARBA" id="ARBA00022824"/>
    </source>
</evidence>
<dbReference type="GO" id="GO:0020037">
    <property type="term" value="F:heme binding"/>
    <property type="evidence" value="ECO:0007669"/>
    <property type="project" value="InterPro"/>
</dbReference>
<evidence type="ECO:0000256" key="9">
    <source>
        <dbReference type="PIRSR" id="PIRSR602401-1"/>
    </source>
</evidence>
<sequence length="500" mass="56829">MFFETLLFVLFFIFVSMAFKRYRKVRLLERIPGPPALPLLGNTLELLGSRKQLLQTLINFSKHGNGIARIYLGLKPYVLLSKCRSVEGLLTSNVLIEKGRLYDFMRPWLGISLLTSTGKTWKSRRRLLTPSFHFKILEDFVEVFNHQALRLVDKLQSRVGDAPFNVCPLVELCSLDIIMETAMGVDINAQNDEECNYLKAVHGMSDLIMKRHFAPWLHSDIGLKLSRLGKKHSELLSALHAMSLGAIKTRRTAYNKLKAEKDSNKDIQTDGGKKRLVFLDILLETSEQPDRPLSDENIRAEVDTFIFAGHESVATTINFALFLLGCHPQIQTRVVQELHEVLGEGDVTITSAALRGMTFLEACIKEALRLFPPFPFLSRRLHQPAVTDGYQLPEGTDIIIMVYCIHRDPEQFPDPDNFNPDRFLGAEAAKRHPFSFIPFSAGPRNCIGKKFGMMEMKVVLAHLLRTFEVTCRQTVDELGLRKELTLRPEHGVMITLQRRG</sequence>
<keyword evidence="6 9" id="KW-0408">Iron</keyword>
<dbReference type="PRINTS" id="PR00463">
    <property type="entry name" value="EP450I"/>
</dbReference>
<dbReference type="InterPro" id="IPR050196">
    <property type="entry name" value="Cytochrome_P450_Monoox"/>
</dbReference>
<dbReference type="AlphaFoldDB" id="A0A8B7PC70"/>
<keyword evidence="4 9" id="KW-0349">Heme</keyword>
<evidence type="ECO:0000313" key="12">
    <source>
        <dbReference type="RefSeq" id="XP_018023277.1"/>
    </source>
</evidence>
<dbReference type="PROSITE" id="PS00086">
    <property type="entry name" value="CYTOCHROME_P450"/>
    <property type="match status" value="1"/>
</dbReference>
<name>A0A8B7PC70_HYAAZ</name>
<comment type="subcellular location">
    <subcellularLocation>
        <location evidence="2">Endoplasmic reticulum membrane</location>
    </subcellularLocation>
</comment>
<dbReference type="GeneID" id="108679188"/>
<evidence type="ECO:0000256" key="3">
    <source>
        <dbReference type="ARBA" id="ARBA00010617"/>
    </source>
</evidence>
<dbReference type="InterPro" id="IPR001128">
    <property type="entry name" value="Cyt_P450"/>
</dbReference>
<reference evidence="12" key="1">
    <citation type="submission" date="2025-08" db="UniProtKB">
        <authorList>
            <consortium name="RefSeq"/>
        </authorList>
    </citation>
    <scope>IDENTIFICATION</scope>
    <source>
        <tissue evidence="12">Whole organism</tissue>
    </source>
</reference>
<evidence type="ECO:0000256" key="4">
    <source>
        <dbReference type="ARBA" id="ARBA00022617"/>
    </source>
</evidence>
<evidence type="ECO:0000256" key="1">
    <source>
        <dbReference type="ARBA" id="ARBA00001971"/>
    </source>
</evidence>
<comment type="cofactor">
    <cofactor evidence="1 9">
        <name>heme</name>
        <dbReference type="ChEBI" id="CHEBI:30413"/>
    </cofactor>
</comment>
<dbReference type="GO" id="GO:0005506">
    <property type="term" value="F:iron ion binding"/>
    <property type="evidence" value="ECO:0007669"/>
    <property type="project" value="InterPro"/>
</dbReference>
<dbReference type="RefSeq" id="XP_018023277.1">
    <property type="nucleotide sequence ID" value="XM_018167788.2"/>
</dbReference>
<dbReference type="KEGG" id="hazt:108679188"/>
<evidence type="ECO:0000256" key="6">
    <source>
        <dbReference type="ARBA" id="ARBA00023004"/>
    </source>
</evidence>
<dbReference type="OrthoDB" id="1470350at2759"/>
<keyword evidence="8" id="KW-0472">Membrane</keyword>
<keyword evidence="5" id="KW-0256">Endoplasmic reticulum</keyword>
<dbReference type="PANTHER" id="PTHR24291:SF189">
    <property type="entry name" value="CYTOCHROME P450 4C3-RELATED"/>
    <property type="match status" value="1"/>
</dbReference>
<dbReference type="InterPro" id="IPR002401">
    <property type="entry name" value="Cyt_P450_E_grp-I"/>
</dbReference>
<evidence type="ECO:0000256" key="10">
    <source>
        <dbReference type="RuleBase" id="RU000461"/>
    </source>
</evidence>
<evidence type="ECO:0000256" key="2">
    <source>
        <dbReference type="ARBA" id="ARBA00004586"/>
    </source>
</evidence>
<dbReference type="Gene3D" id="1.10.630.10">
    <property type="entry name" value="Cytochrome P450"/>
    <property type="match status" value="1"/>
</dbReference>
<dbReference type="Pfam" id="PF00067">
    <property type="entry name" value="p450"/>
    <property type="match status" value="1"/>
</dbReference>
<protein>
    <submittedName>
        <fullName evidence="12">Cytochrome P450 4C1</fullName>
    </submittedName>
</protein>
<dbReference type="GO" id="GO:0004497">
    <property type="term" value="F:monooxygenase activity"/>
    <property type="evidence" value="ECO:0007669"/>
    <property type="project" value="UniProtKB-KW"/>
</dbReference>
<feature type="binding site" description="axial binding residue" evidence="9">
    <location>
        <position position="446"/>
    </location>
    <ligand>
        <name>heme</name>
        <dbReference type="ChEBI" id="CHEBI:30413"/>
    </ligand>
    <ligandPart>
        <name>Fe</name>
        <dbReference type="ChEBI" id="CHEBI:18248"/>
    </ligandPart>
</feature>
<dbReference type="PANTHER" id="PTHR24291">
    <property type="entry name" value="CYTOCHROME P450 FAMILY 4"/>
    <property type="match status" value="1"/>
</dbReference>
<comment type="similarity">
    <text evidence="3 10">Belongs to the cytochrome P450 family.</text>
</comment>
<proteinExistence type="inferred from homology"/>
<dbReference type="SUPFAM" id="SSF48264">
    <property type="entry name" value="Cytochrome P450"/>
    <property type="match status" value="1"/>
</dbReference>
<dbReference type="GO" id="GO:0005789">
    <property type="term" value="C:endoplasmic reticulum membrane"/>
    <property type="evidence" value="ECO:0007669"/>
    <property type="project" value="UniProtKB-SubCell"/>
</dbReference>